<dbReference type="NCBIfam" id="TIGR01016">
    <property type="entry name" value="sucCoAbeta"/>
    <property type="match status" value="1"/>
</dbReference>
<dbReference type="UniPathway" id="UPA00223">
    <property type="reaction ID" value="UER00999"/>
</dbReference>
<feature type="binding site" evidence="7">
    <location>
        <begin position="57"/>
        <end position="59"/>
    </location>
    <ligand>
        <name>ATP</name>
        <dbReference type="ChEBI" id="CHEBI:30616"/>
    </ligand>
</feature>
<feature type="binding site" evidence="7">
    <location>
        <begin position="327"/>
        <end position="329"/>
    </location>
    <ligand>
        <name>substrate</name>
        <note>ligand shared with subunit alpha</note>
    </ligand>
</feature>
<dbReference type="KEGG" id="saqi:AXG55_14005"/>
<dbReference type="GO" id="GO:0005829">
    <property type="term" value="C:cytosol"/>
    <property type="evidence" value="ECO:0007669"/>
    <property type="project" value="TreeGrafter"/>
</dbReference>
<dbReference type="Gene3D" id="3.40.50.261">
    <property type="entry name" value="Succinyl-CoA synthetase domains"/>
    <property type="match status" value="1"/>
</dbReference>
<dbReference type="GO" id="GO:0006104">
    <property type="term" value="P:succinyl-CoA metabolic process"/>
    <property type="evidence" value="ECO:0007669"/>
    <property type="project" value="TreeGrafter"/>
</dbReference>
<dbReference type="InterPro" id="IPR017866">
    <property type="entry name" value="Succ-CoA_synthase_bsu_CS"/>
</dbReference>
<name>A0A1L4D421_9BACT</name>
<dbReference type="InterPro" id="IPR005811">
    <property type="entry name" value="SUCC_ACL_C"/>
</dbReference>
<dbReference type="InterPro" id="IPR005809">
    <property type="entry name" value="Succ_CoA_ligase-like_bsu"/>
</dbReference>
<reference evidence="10 11" key="1">
    <citation type="submission" date="2016-10" db="EMBL/GenBank/DDBJ databases">
        <title>Silvanigrella aquatica sp. nov., isolated from a freshwater lake located in the Black Forest, Germany, description of Silvanigrellaceae fam. nov., Silvanigrellales ord. nov., reclassification of the order Bdellovibrionales in the class Oligoflexia, reclassification of the families Bacteriovoracaceae and Halobacteriovoraceae in the new order Bacteriovoracales ord. nov., and reclassification of the family Pseudobacteriovoracaceae in the order Oligoflexiales.</title>
        <authorList>
            <person name="Hahn M.W."/>
            <person name="Schmidt J."/>
            <person name="Koll U."/>
            <person name="Rohde M."/>
            <person name="Verbag S."/>
            <person name="Pitt A."/>
            <person name="Nakai R."/>
            <person name="Naganuma T."/>
            <person name="Lang E."/>
        </authorList>
    </citation>
    <scope>NUCLEOTIDE SEQUENCE [LARGE SCALE GENOMIC DNA]</scope>
    <source>
        <strain evidence="10 11">MWH-Nonnen-W8red</strain>
    </source>
</reference>
<dbReference type="FunFam" id="3.30.470.20:FF:000002">
    <property type="entry name" value="Succinate--CoA ligase [ADP-forming] subunit beta"/>
    <property type="match status" value="1"/>
</dbReference>
<evidence type="ECO:0000256" key="5">
    <source>
        <dbReference type="ARBA" id="ARBA00022741"/>
    </source>
</evidence>
<feature type="domain" description="ATP-citrate synthase/succinyl-CoA ligase C-terminal" evidence="8">
    <location>
        <begin position="268"/>
        <end position="385"/>
    </location>
</feature>
<keyword evidence="3 7" id="KW-0436">Ligase</keyword>
<feature type="domain" description="ATP-grasp fold succinyl-CoA synthetase-type" evidence="9">
    <location>
        <begin position="2"/>
        <end position="208"/>
    </location>
</feature>
<feature type="binding site" evidence="7">
    <location>
        <position position="219"/>
    </location>
    <ligand>
        <name>Mg(2+)</name>
        <dbReference type="ChEBI" id="CHEBI:18420"/>
    </ligand>
</feature>
<evidence type="ECO:0000256" key="6">
    <source>
        <dbReference type="ARBA" id="ARBA00022842"/>
    </source>
</evidence>
<feature type="binding site" evidence="7">
    <location>
        <position position="106"/>
    </location>
    <ligand>
        <name>ATP</name>
        <dbReference type="ChEBI" id="CHEBI:30616"/>
    </ligand>
</feature>
<comment type="cofactor">
    <cofactor evidence="7">
        <name>Mg(2+)</name>
        <dbReference type="ChEBI" id="CHEBI:18420"/>
    </cofactor>
    <text evidence="7">Binds 1 Mg(2+) ion per subunit.</text>
</comment>
<evidence type="ECO:0000256" key="1">
    <source>
        <dbReference type="ARBA" id="ARBA00009182"/>
    </source>
</evidence>
<dbReference type="PROSITE" id="PS01217">
    <property type="entry name" value="SUCCINYL_COA_LIG_3"/>
    <property type="match status" value="1"/>
</dbReference>
<dbReference type="GO" id="GO:0006099">
    <property type="term" value="P:tricarboxylic acid cycle"/>
    <property type="evidence" value="ECO:0007669"/>
    <property type="project" value="UniProtKB-UniRule"/>
</dbReference>
<dbReference type="Gene3D" id="3.30.1490.20">
    <property type="entry name" value="ATP-grasp fold, A domain"/>
    <property type="match status" value="1"/>
</dbReference>
<sequence length="392" mass="41834">MNIHEYQAKELLSRFGLSIPLGKLAYTATEAEWAARSLSCGKEGRVAVIKAQVHSGGRGKAGGVKLVKTPDEAYAAAEKMLGMTLVTNQTGPQGKKVNKLLVAEGCDIDKEYYFALVVNRETASIGIMASTEGGMDIEEVAEKHPEKIITADIDPTVGLHDFTIRKLSLALGFGLGTPLAKDFAKTLKGLYQAFLEYDCSMVEINPLVLTKKGTLAILDCKMSFDENALFRHPNIADLRDYEEDDARELEASKYGLSYVSLEGNIGCLVNGAGLAMATMDIIKQTGGQPANFLDVGGGASQETVTQAFRIILRDNAVKGIFVNIFGGIMKCDVIANGIVAAAKELGLKVPLVVRLEGTNVELGKKILSESGLNILSASSMGDGAQKIVNAVK</sequence>
<dbReference type="Proteomes" id="UP000184731">
    <property type="component" value="Chromosome"/>
</dbReference>
<dbReference type="GO" id="GO:0005524">
    <property type="term" value="F:ATP binding"/>
    <property type="evidence" value="ECO:0007669"/>
    <property type="project" value="UniProtKB-UniRule"/>
</dbReference>
<keyword evidence="5 7" id="KW-0547">Nucleotide-binding</keyword>
<dbReference type="GO" id="GO:0004776">
    <property type="term" value="F:succinate-CoA ligase (GDP-forming) activity"/>
    <property type="evidence" value="ECO:0007669"/>
    <property type="project" value="RHEA"/>
</dbReference>
<comment type="similarity">
    <text evidence="1 7">Belongs to the succinate/malate CoA ligase beta subunit family.</text>
</comment>
<dbReference type="Pfam" id="PF08442">
    <property type="entry name" value="ATP-grasp_2"/>
    <property type="match status" value="1"/>
</dbReference>
<feature type="binding site" evidence="7">
    <location>
        <position position="270"/>
    </location>
    <ligand>
        <name>substrate</name>
        <note>ligand shared with subunit alpha</note>
    </ligand>
</feature>
<dbReference type="RefSeq" id="WP_148698706.1">
    <property type="nucleotide sequence ID" value="NZ_CP017834.1"/>
</dbReference>
<keyword evidence="7" id="KW-0067">ATP-binding</keyword>
<keyword evidence="2 7" id="KW-0816">Tricarboxylic acid cycle</keyword>
<dbReference type="InterPro" id="IPR013650">
    <property type="entry name" value="ATP-grasp_succ-CoA_synth-type"/>
</dbReference>
<evidence type="ECO:0000256" key="7">
    <source>
        <dbReference type="HAMAP-Rule" id="MF_00558"/>
    </source>
</evidence>
<dbReference type="NCBIfam" id="NF001913">
    <property type="entry name" value="PRK00696.1"/>
    <property type="match status" value="1"/>
</dbReference>
<keyword evidence="11" id="KW-1185">Reference proteome</keyword>
<dbReference type="Pfam" id="PF00549">
    <property type="entry name" value="Ligase_CoA"/>
    <property type="match status" value="1"/>
</dbReference>
<protein>
    <recommendedName>
        <fullName evidence="7">Succinate--CoA ligase [ADP-forming] subunit beta</fullName>
        <ecNumber evidence="7">6.2.1.5</ecNumber>
    </recommendedName>
    <alternativeName>
        <fullName evidence="7">Succinyl-CoA synthetase subunit beta</fullName>
        <shortName evidence="7">SCS-beta</shortName>
    </alternativeName>
</protein>
<comment type="subunit">
    <text evidence="7">Heterotetramer of two alpha and two beta subunits.</text>
</comment>
<dbReference type="GO" id="GO:0042709">
    <property type="term" value="C:succinate-CoA ligase complex"/>
    <property type="evidence" value="ECO:0007669"/>
    <property type="project" value="TreeGrafter"/>
</dbReference>
<dbReference type="InterPro" id="IPR013815">
    <property type="entry name" value="ATP_grasp_subdomain_1"/>
</dbReference>
<dbReference type="Gene3D" id="3.30.470.20">
    <property type="entry name" value="ATP-grasp fold, B domain"/>
    <property type="match status" value="1"/>
</dbReference>
<feature type="binding site" evidence="7">
    <location>
        <position position="50"/>
    </location>
    <ligand>
        <name>ATP</name>
        <dbReference type="ChEBI" id="CHEBI:30616"/>
    </ligand>
</feature>
<feature type="binding site" evidence="7">
    <location>
        <position position="111"/>
    </location>
    <ligand>
        <name>ATP</name>
        <dbReference type="ChEBI" id="CHEBI:30616"/>
    </ligand>
</feature>
<comment type="catalytic activity">
    <reaction evidence="7">
        <text>succinate + ATP + CoA = succinyl-CoA + ADP + phosphate</text>
        <dbReference type="Rhea" id="RHEA:17661"/>
        <dbReference type="ChEBI" id="CHEBI:30031"/>
        <dbReference type="ChEBI" id="CHEBI:30616"/>
        <dbReference type="ChEBI" id="CHEBI:43474"/>
        <dbReference type="ChEBI" id="CHEBI:57287"/>
        <dbReference type="ChEBI" id="CHEBI:57292"/>
        <dbReference type="ChEBI" id="CHEBI:456216"/>
        <dbReference type="EC" id="6.2.1.5"/>
    </reaction>
</comment>
<dbReference type="SUPFAM" id="SSF56059">
    <property type="entry name" value="Glutathione synthetase ATP-binding domain-like"/>
    <property type="match status" value="1"/>
</dbReference>
<evidence type="ECO:0000259" key="9">
    <source>
        <dbReference type="Pfam" id="PF08442"/>
    </source>
</evidence>
<proteinExistence type="inferred from homology"/>
<dbReference type="InterPro" id="IPR016102">
    <property type="entry name" value="Succinyl-CoA_synth-like"/>
</dbReference>
<evidence type="ECO:0000256" key="3">
    <source>
        <dbReference type="ARBA" id="ARBA00022598"/>
    </source>
</evidence>
<comment type="function">
    <text evidence="7">Succinyl-CoA synthetase functions in the citric acid cycle (TCA), coupling the hydrolysis of succinyl-CoA to the synthesis of either ATP or GTP and thus represents the only step of substrate-level phosphorylation in the TCA. The beta subunit provides nucleotide specificity of the enzyme and binds the substrate succinate, while the binding sites for coenzyme A and phosphate are found in the alpha subunit.</text>
</comment>
<dbReference type="GO" id="GO:0004775">
    <property type="term" value="F:succinate-CoA ligase (ADP-forming) activity"/>
    <property type="evidence" value="ECO:0007669"/>
    <property type="project" value="UniProtKB-UniRule"/>
</dbReference>
<keyword evidence="4 7" id="KW-0479">Metal-binding</keyword>
<dbReference type="FunFam" id="3.40.50.261:FF:000001">
    <property type="entry name" value="Succinate--CoA ligase [ADP-forming] subunit beta"/>
    <property type="match status" value="1"/>
</dbReference>
<keyword evidence="6 7" id="KW-0460">Magnesium</keyword>
<accession>A0A1L4D421</accession>
<dbReference type="FunFam" id="3.30.1490.20:FF:000002">
    <property type="entry name" value="Succinate--CoA ligase [ADP-forming] subunit beta"/>
    <property type="match status" value="1"/>
</dbReference>
<dbReference type="SUPFAM" id="SSF52210">
    <property type="entry name" value="Succinyl-CoA synthetase domains"/>
    <property type="match status" value="1"/>
</dbReference>
<dbReference type="AlphaFoldDB" id="A0A1L4D421"/>
<dbReference type="HAMAP" id="MF_00558">
    <property type="entry name" value="Succ_CoA_beta"/>
    <property type="match status" value="1"/>
</dbReference>
<dbReference type="OrthoDB" id="5288553at2"/>
<dbReference type="STRING" id="1915309.AXG55_14005"/>
<evidence type="ECO:0000313" key="10">
    <source>
        <dbReference type="EMBL" id="APJ04948.1"/>
    </source>
</evidence>
<evidence type="ECO:0000313" key="11">
    <source>
        <dbReference type="Proteomes" id="UP000184731"/>
    </source>
</evidence>
<comment type="catalytic activity">
    <reaction evidence="7">
        <text>GTP + succinate + CoA = succinyl-CoA + GDP + phosphate</text>
        <dbReference type="Rhea" id="RHEA:22120"/>
        <dbReference type="ChEBI" id="CHEBI:30031"/>
        <dbReference type="ChEBI" id="CHEBI:37565"/>
        <dbReference type="ChEBI" id="CHEBI:43474"/>
        <dbReference type="ChEBI" id="CHEBI:57287"/>
        <dbReference type="ChEBI" id="CHEBI:57292"/>
        <dbReference type="ChEBI" id="CHEBI:58189"/>
    </reaction>
</comment>
<evidence type="ECO:0000256" key="4">
    <source>
        <dbReference type="ARBA" id="ARBA00022723"/>
    </source>
</evidence>
<evidence type="ECO:0000259" key="8">
    <source>
        <dbReference type="Pfam" id="PF00549"/>
    </source>
</evidence>
<dbReference type="PIRSF" id="PIRSF001554">
    <property type="entry name" value="SucCS_beta"/>
    <property type="match status" value="1"/>
</dbReference>
<organism evidence="10 11">
    <name type="scientific">Silvanigrella aquatica</name>
    <dbReference type="NCBI Taxonomy" id="1915309"/>
    <lineage>
        <taxon>Bacteria</taxon>
        <taxon>Pseudomonadati</taxon>
        <taxon>Bdellovibrionota</taxon>
        <taxon>Oligoflexia</taxon>
        <taxon>Silvanigrellales</taxon>
        <taxon>Silvanigrellaceae</taxon>
        <taxon>Silvanigrella</taxon>
    </lineage>
</organism>
<feature type="binding site" evidence="7">
    <location>
        <position position="205"/>
    </location>
    <ligand>
        <name>Mg(2+)</name>
        <dbReference type="ChEBI" id="CHEBI:18420"/>
    </ligand>
</feature>
<dbReference type="PANTHER" id="PTHR11815">
    <property type="entry name" value="SUCCINYL-COA SYNTHETASE BETA CHAIN"/>
    <property type="match status" value="1"/>
</dbReference>
<dbReference type="GO" id="GO:0000287">
    <property type="term" value="F:magnesium ion binding"/>
    <property type="evidence" value="ECO:0007669"/>
    <property type="project" value="UniProtKB-UniRule"/>
</dbReference>
<dbReference type="EMBL" id="CP017834">
    <property type="protein sequence ID" value="APJ04948.1"/>
    <property type="molecule type" value="Genomic_DNA"/>
</dbReference>
<gene>
    <name evidence="7" type="primary">sucC</name>
    <name evidence="10" type="ORF">AXG55_14005</name>
</gene>
<evidence type="ECO:0000256" key="2">
    <source>
        <dbReference type="ARBA" id="ARBA00022532"/>
    </source>
</evidence>
<dbReference type="PANTHER" id="PTHR11815:SF10">
    <property type="entry name" value="SUCCINATE--COA LIGASE [GDP-FORMING] SUBUNIT BETA, MITOCHONDRIAL"/>
    <property type="match status" value="1"/>
</dbReference>
<comment type="pathway">
    <text evidence="7">Carbohydrate metabolism; tricarboxylic acid cycle; succinate from succinyl-CoA (ligase route): step 1/1.</text>
</comment>
<dbReference type="EC" id="6.2.1.5" evidence="7"/>
<comment type="caution">
    <text evidence="7">Lacks conserved residue(s) required for the propagation of feature annotation.</text>
</comment>